<reference evidence="3" key="1">
    <citation type="submission" date="2021-05" db="EMBL/GenBank/DDBJ databases">
        <title>Direct Submission.</title>
        <authorList>
            <person name="Li K."/>
            <person name="Gao J."/>
        </authorList>
    </citation>
    <scope>NUCLEOTIDE SEQUENCE [LARGE SCALE GENOMIC DNA]</scope>
    <source>
        <strain evidence="3">HDS12</strain>
    </source>
</reference>
<evidence type="ECO:0000313" key="2">
    <source>
        <dbReference type="EMBL" id="QUX28737.1"/>
    </source>
</evidence>
<feature type="compositionally biased region" description="Low complexity" evidence="1">
    <location>
        <begin position="69"/>
        <end position="92"/>
    </location>
</feature>
<proteinExistence type="predicted"/>
<keyword evidence="3" id="KW-1185">Reference proteome</keyword>
<evidence type="ECO:0000313" key="3">
    <source>
        <dbReference type="Proteomes" id="UP000678016"/>
    </source>
</evidence>
<gene>
    <name evidence="2" type="ORF">KGD83_26615</name>
</gene>
<feature type="region of interest" description="Disordered" evidence="1">
    <location>
        <begin position="68"/>
        <end position="113"/>
    </location>
</feature>
<dbReference type="EMBL" id="CP074132">
    <property type="protein sequence ID" value="QUX28737.1"/>
    <property type="molecule type" value="Genomic_DNA"/>
</dbReference>
<feature type="compositionally biased region" description="Low complexity" evidence="1">
    <location>
        <begin position="99"/>
        <end position="113"/>
    </location>
</feature>
<protein>
    <submittedName>
        <fullName evidence="2">Uncharacterized protein</fullName>
    </submittedName>
</protein>
<dbReference type="Proteomes" id="UP000678016">
    <property type="component" value="Chromosome"/>
</dbReference>
<sequence>MRDRSEELGTRLTRIIEAVRPAIHRMEAGIVRAERELADSGHGCAAEPPTGFRADLFSGGAGRTATAESAAVTGTAPGSATATANATVPADGTAGGPAPGAAAPAPATNEEDR</sequence>
<dbReference type="RefSeq" id="WP_212641663.1">
    <property type="nucleotide sequence ID" value="NZ_CP074132.1"/>
</dbReference>
<name>A0ABX8C3K6_9ACTN</name>
<evidence type="ECO:0000256" key="1">
    <source>
        <dbReference type="SAM" id="MobiDB-lite"/>
    </source>
</evidence>
<accession>A0ABX8C3K6</accession>
<organism evidence="2 3">
    <name type="scientific">Nocardiopsis akebiae</name>
    <dbReference type="NCBI Taxonomy" id="2831968"/>
    <lineage>
        <taxon>Bacteria</taxon>
        <taxon>Bacillati</taxon>
        <taxon>Actinomycetota</taxon>
        <taxon>Actinomycetes</taxon>
        <taxon>Streptosporangiales</taxon>
        <taxon>Nocardiopsidaceae</taxon>
        <taxon>Nocardiopsis</taxon>
    </lineage>
</organism>